<reference evidence="2 3" key="1">
    <citation type="submission" date="2015-02" db="EMBL/GenBank/DDBJ databases">
        <title>Genome Sequence of Jannaschia aquimarina DSM28248, a member of the Roseobacter clade.</title>
        <authorList>
            <person name="Voget S."/>
            <person name="Daniel R."/>
        </authorList>
    </citation>
    <scope>NUCLEOTIDE SEQUENCE [LARGE SCALE GENOMIC DNA]</scope>
    <source>
        <strain evidence="2 3">GSW-M26</strain>
    </source>
</reference>
<feature type="signal peptide" evidence="1">
    <location>
        <begin position="1"/>
        <end position="20"/>
    </location>
</feature>
<evidence type="ECO:0000313" key="3">
    <source>
        <dbReference type="Proteomes" id="UP000032232"/>
    </source>
</evidence>
<organism evidence="2 3">
    <name type="scientific">Jannaschia aquimarina</name>
    <dbReference type="NCBI Taxonomy" id="935700"/>
    <lineage>
        <taxon>Bacteria</taxon>
        <taxon>Pseudomonadati</taxon>
        <taxon>Pseudomonadota</taxon>
        <taxon>Alphaproteobacteria</taxon>
        <taxon>Rhodobacterales</taxon>
        <taxon>Roseobacteraceae</taxon>
        <taxon>Jannaschia</taxon>
    </lineage>
</organism>
<keyword evidence="3" id="KW-1185">Reference proteome</keyword>
<dbReference type="STRING" id="935700.jaqu_24280"/>
<gene>
    <name evidence="2" type="ORF">jaqu_24280</name>
</gene>
<feature type="chain" id="PRO_5002228997" description="DUF2059 domain-containing protein" evidence="1">
    <location>
        <begin position="21"/>
        <end position="199"/>
    </location>
</feature>
<proteinExistence type="predicted"/>
<dbReference type="EMBL" id="JYFE01000042">
    <property type="protein sequence ID" value="KIT15848.1"/>
    <property type="molecule type" value="Genomic_DNA"/>
</dbReference>
<sequence length="199" mass="22022">MVRVLLVTLGFSLLPVPVLADPLDDATYIVELNSTAVEMTLKADTVVMGIQRSVARHLEDLGATIADPGRFRTELFGDLPDRLRADTGRAAIRAYVAVFDADELGRIADYYRTPEIRSLIAAGIPIRPDLLDEDVAQLLESRAPDLMKYIAPAIEENVAEAMARLTMERLATIISMPDVVSFDREERRAEVVEALRSIE</sequence>
<dbReference type="Proteomes" id="UP000032232">
    <property type="component" value="Unassembled WGS sequence"/>
</dbReference>
<evidence type="ECO:0000256" key="1">
    <source>
        <dbReference type="SAM" id="SignalP"/>
    </source>
</evidence>
<dbReference type="RefSeq" id="WP_043919229.1">
    <property type="nucleotide sequence ID" value="NZ_JYFE01000042.1"/>
</dbReference>
<evidence type="ECO:0000313" key="2">
    <source>
        <dbReference type="EMBL" id="KIT15848.1"/>
    </source>
</evidence>
<comment type="caution">
    <text evidence="2">The sequence shown here is derived from an EMBL/GenBank/DDBJ whole genome shotgun (WGS) entry which is preliminary data.</text>
</comment>
<dbReference type="AlphaFoldDB" id="A0A0D1D7C6"/>
<dbReference type="OrthoDB" id="10019893at2"/>
<accession>A0A0D1D7C6</accession>
<keyword evidence="1" id="KW-0732">Signal</keyword>
<protein>
    <recommendedName>
        <fullName evidence="4">DUF2059 domain-containing protein</fullName>
    </recommendedName>
</protein>
<name>A0A0D1D7C6_9RHOB</name>
<dbReference type="PATRIC" id="fig|935700.4.peg.2500"/>
<evidence type="ECO:0008006" key="4">
    <source>
        <dbReference type="Google" id="ProtNLM"/>
    </source>
</evidence>